<dbReference type="Pfam" id="PF01850">
    <property type="entry name" value="PIN"/>
    <property type="match status" value="1"/>
</dbReference>
<name>A0A429GFP2_9CREN</name>
<reference evidence="2 3" key="1">
    <citation type="submission" date="2018-10" db="EMBL/GenBank/DDBJ databases">
        <title>Co-occurring genomic capacity for anaerobic methane metabolism and dissimilatory sulfite reduction discovered in the Korarchaeota.</title>
        <authorList>
            <person name="Mckay L.J."/>
            <person name="Dlakic M."/>
            <person name="Fields M.W."/>
            <person name="Delmont T.O."/>
            <person name="Eren A.M."/>
            <person name="Jay Z.J."/>
            <person name="Klingelsmith K.B."/>
            <person name="Rusch D.B."/>
            <person name="Inskeep W.P."/>
        </authorList>
    </citation>
    <scope>NUCLEOTIDE SEQUENCE [LARGE SCALE GENOMIC DNA]</scope>
    <source>
        <strain evidence="2 3">MDKW</strain>
    </source>
</reference>
<protein>
    <submittedName>
        <fullName evidence="2">PIN domain-containing protein</fullName>
    </submittedName>
</protein>
<proteinExistence type="predicted"/>
<accession>A0A429GFP2</accession>
<keyword evidence="3" id="KW-1185">Reference proteome</keyword>
<evidence type="ECO:0000313" key="3">
    <source>
        <dbReference type="Proteomes" id="UP000277582"/>
    </source>
</evidence>
<dbReference type="InterPro" id="IPR029060">
    <property type="entry name" value="PIN-like_dom_sf"/>
</dbReference>
<dbReference type="InterPro" id="IPR002716">
    <property type="entry name" value="PIN_dom"/>
</dbReference>
<evidence type="ECO:0000313" key="2">
    <source>
        <dbReference type="EMBL" id="RSN72673.1"/>
    </source>
</evidence>
<dbReference type="SUPFAM" id="SSF88723">
    <property type="entry name" value="PIN domain-like"/>
    <property type="match status" value="1"/>
</dbReference>
<dbReference type="Proteomes" id="UP000277582">
    <property type="component" value="Unassembled WGS sequence"/>
</dbReference>
<sequence length="171" mass="19513">MSYLDTCVIISYCIDGDPNHNKAVNIIERLKKINGIDKFYASTLTLVELYSAVSRNIQSYRLPPGIEEIANHKIKLRSTIAYFLQLLSIYIFSDEAKLADLDHLKLFHKFSDAINLATELKLRTLDLLHIAYASQLMKEGLIKFFVTFDSEILDKKEIILKNIGMKVIGNS</sequence>
<dbReference type="AlphaFoldDB" id="A0A429GFP2"/>
<comment type="caution">
    <text evidence="2">The sequence shown here is derived from an EMBL/GenBank/DDBJ whole genome shotgun (WGS) entry which is preliminary data.</text>
</comment>
<gene>
    <name evidence="2" type="ORF">D6D85_12795</name>
</gene>
<feature type="domain" description="PIN" evidence="1">
    <location>
        <begin position="3"/>
        <end position="154"/>
    </location>
</feature>
<dbReference type="Gene3D" id="3.40.50.1010">
    <property type="entry name" value="5'-nuclease"/>
    <property type="match status" value="1"/>
</dbReference>
<evidence type="ECO:0000259" key="1">
    <source>
        <dbReference type="Pfam" id="PF01850"/>
    </source>
</evidence>
<dbReference type="RefSeq" id="WP_125672349.1">
    <property type="nucleotide sequence ID" value="NZ_RCOS01000143.1"/>
</dbReference>
<dbReference type="EMBL" id="RCOS01000143">
    <property type="protein sequence ID" value="RSN72673.1"/>
    <property type="molecule type" value="Genomic_DNA"/>
</dbReference>
<dbReference type="OrthoDB" id="43721at2157"/>
<organism evidence="2 3">
    <name type="scientific">Candidatus Methanodesulfokora washburnensis</name>
    <dbReference type="NCBI Taxonomy" id="2478471"/>
    <lineage>
        <taxon>Archaea</taxon>
        <taxon>Thermoproteota</taxon>
        <taxon>Candidatus Korarchaeia</taxon>
        <taxon>Candidatus Korarchaeia incertae sedis</taxon>
        <taxon>Candidatus Methanodesulfokora</taxon>
    </lineage>
</organism>